<reference evidence="2 3" key="1">
    <citation type="journal article" date="2024" name="ISME J.">
        <title>Tailless and filamentous prophages are predominant in marine Vibrio.</title>
        <authorList>
            <person name="Steensen K."/>
            <person name="Seneca J."/>
            <person name="Bartlau N."/>
            <person name="Yu X.A."/>
            <person name="Hussain F.A."/>
            <person name="Polz M.F."/>
        </authorList>
    </citation>
    <scope>NUCLEOTIDE SEQUENCE [LARGE SCALE GENOMIC DNA]</scope>
    <source>
        <strain evidence="2 3">10N.222.51.A1</strain>
    </source>
</reference>
<keyword evidence="1" id="KW-0732">Signal</keyword>
<sequence>MKKMTVRLLCVTTALLGTQAFSSQDMNQTDTGTIQVEQRQHAFKQIETFVDKADDTLSGSDTDWAALNSISLNLANHSQELMTLFPAGSQEGSKAKETVWTKPEKFNQLMKQMNEGFAKLHQASKQSDVSLAELGLETAQDTCKSCHRSYRSRW</sequence>
<dbReference type="RefSeq" id="WP_372266498.1">
    <property type="nucleotide sequence ID" value="NZ_JBFRUW010000050.1"/>
</dbReference>
<gene>
    <name evidence="2" type="ORF">AB4566_13895</name>
</gene>
<accession>A0ABV4ND62</accession>
<dbReference type="Proteomes" id="UP001570417">
    <property type="component" value="Unassembled WGS sequence"/>
</dbReference>
<dbReference type="EMBL" id="JBFRUW010000050">
    <property type="protein sequence ID" value="MFA0569360.1"/>
    <property type="molecule type" value="Genomic_DNA"/>
</dbReference>
<proteinExistence type="predicted"/>
<dbReference type="PROSITE" id="PS51009">
    <property type="entry name" value="CYTCII"/>
    <property type="match status" value="1"/>
</dbReference>
<evidence type="ECO:0000256" key="1">
    <source>
        <dbReference type="SAM" id="SignalP"/>
    </source>
</evidence>
<organism evidence="2 3">
    <name type="scientific">Vibrio gallaecicus</name>
    <dbReference type="NCBI Taxonomy" id="552386"/>
    <lineage>
        <taxon>Bacteria</taxon>
        <taxon>Pseudomonadati</taxon>
        <taxon>Pseudomonadota</taxon>
        <taxon>Gammaproteobacteria</taxon>
        <taxon>Vibrionales</taxon>
        <taxon>Vibrionaceae</taxon>
        <taxon>Vibrio</taxon>
    </lineage>
</organism>
<evidence type="ECO:0000313" key="3">
    <source>
        <dbReference type="Proteomes" id="UP001570417"/>
    </source>
</evidence>
<dbReference type="Pfam" id="PF01322">
    <property type="entry name" value="Cytochrom_C_2"/>
    <property type="match status" value="1"/>
</dbReference>
<dbReference type="InterPro" id="IPR010980">
    <property type="entry name" value="Cyt_c/b562"/>
</dbReference>
<evidence type="ECO:0000313" key="2">
    <source>
        <dbReference type="EMBL" id="MFA0569360.1"/>
    </source>
</evidence>
<feature type="signal peptide" evidence="1">
    <location>
        <begin position="1"/>
        <end position="22"/>
    </location>
</feature>
<comment type="caution">
    <text evidence="2">The sequence shown here is derived from an EMBL/GenBank/DDBJ whole genome shotgun (WGS) entry which is preliminary data.</text>
</comment>
<name>A0ABV4ND62_9VIBR</name>
<keyword evidence="3" id="KW-1185">Reference proteome</keyword>
<dbReference type="SUPFAM" id="SSF47175">
    <property type="entry name" value="Cytochromes"/>
    <property type="match status" value="1"/>
</dbReference>
<dbReference type="InterPro" id="IPR002321">
    <property type="entry name" value="Cyt_c_II"/>
</dbReference>
<dbReference type="Gene3D" id="1.20.120.10">
    <property type="entry name" value="Cytochrome c/b562"/>
    <property type="match status" value="1"/>
</dbReference>
<feature type="chain" id="PRO_5046240069" evidence="1">
    <location>
        <begin position="23"/>
        <end position="154"/>
    </location>
</feature>
<protein>
    <submittedName>
        <fullName evidence="2">Cytochrome c</fullName>
    </submittedName>
</protein>